<dbReference type="Proteomes" id="UP001431572">
    <property type="component" value="Chromosome 1"/>
</dbReference>
<evidence type="ECO:0000313" key="2">
    <source>
        <dbReference type="EMBL" id="NWJ45936.1"/>
    </source>
</evidence>
<proteinExistence type="predicted"/>
<dbReference type="Proteomes" id="UP000521676">
    <property type="component" value="Unassembled WGS sequence"/>
</dbReference>
<protein>
    <submittedName>
        <fullName evidence="2">Nuclear transport factor 2 family protein</fullName>
    </submittedName>
</protein>
<sequence length="139" mass="16439">MSHAEIEEIVNRETRAWDTQDAELLTSMFHPDMVWVWPPHAQAHNPIDWMIEFGRFDHDRWKASWQELFDSHRLVHNHRVIRKITLSREGDGAFAVVDIDTLWEAQDGSQMHWLGRVCKVYAKVGADWKMTMHTGVLEY</sequence>
<dbReference type="EMBL" id="JACATZ010000001">
    <property type="protein sequence ID" value="NWJ45936.1"/>
    <property type="molecule type" value="Genomic_DNA"/>
</dbReference>
<dbReference type="CDD" id="cd00531">
    <property type="entry name" value="NTF2_like"/>
    <property type="match status" value="1"/>
</dbReference>
<evidence type="ECO:0000313" key="3">
    <source>
        <dbReference type="EMBL" id="WJW67797.1"/>
    </source>
</evidence>
<organism evidence="2 4">
    <name type="scientific">Candidatus Chlorohelix allophototropha</name>
    <dbReference type="NCBI Taxonomy" id="3003348"/>
    <lineage>
        <taxon>Bacteria</taxon>
        <taxon>Bacillati</taxon>
        <taxon>Chloroflexota</taxon>
        <taxon>Chloroflexia</taxon>
        <taxon>Candidatus Chloroheliales</taxon>
        <taxon>Candidatus Chloroheliaceae</taxon>
        <taxon>Candidatus Chlorohelix</taxon>
    </lineage>
</organism>
<dbReference type="AlphaFoldDB" id="A0A8T7M336"/>
<evidence type="ECO:0000313" key="5">
    <source>
        <dbReference type="Proteomes" id="UP001431572"/>
    </source>
</evidence>
<gene>
    <name evidence="2" type="ORF">HXX08_08660</name>
    <name evidence="3" type="ORF">OZ401_001076</name>
</gene>
<name>A0A8T7M336_9CHLR</name>
<dbReference type="SUPFAM" id="SSF54427">
    <property type="entry name" value="NTF2-like"/>
    <property type="match status" value="1"/>
</dbReference>
<reference evidence="3" key="2">
    <citation type="journal article" date="2024" name="Nature">
        <title>Anoxygenic phototroph of the Chloroflexota uses a type I reaction centre.</title>
        <authorList>
            <person name="Tsuji J.M."/>
            <person name="Shaw N.A."/>
            <person name="Nagashima S."/>
            <person name="Venkiteswaran J.J."/>
            <person name="Schiff S.L."/>
            <person name="Watanabe T."/>
            <person name="Fukui M."/>
            <person name="Hanada S."/>
            <person name="Tank M."/>
            <person name="Neufeld J.D."/>
        </authorList>
    </citation>
    <scope>NUCLEOTIDE SEQUENCE</scope>
    <source>
        <strain evidence="3">L227-S17</strain>
    </source>
</reference>
<dbReference type="Gene3D" id="3.10.450.50">
    <property type="match status" value="1"/>
</dbReference>
<dbReference type="Pfam" id="PF14534">
    <property type="entry name" value="DUF4440"/>
    <property type="match status" value="1"/>
</dbReference>
<dbReference type="InterPro" id="IPR032710">
    <property type="entry name" value="NTF2-like_dom_sf"/>
</dbReference>
<reference evidence="2 4" key="1">
    <citation type="submission" date="2020-06" db="EMBL/GenBank/DDBJ databases">
        <title>Anoxygenic phototrophic Chloroflexota member uses a Type I reaction center.</title>
        <authorList>
            <person name="Tsuji J.M."/>
            <person name="Shaw N.A."/>
            <person name="Nagashima S."/>
            <person name="Venkiteswaran J."/>
            <person name="Schiff S.L."/>
            <person name="Hanada S."/>
            <person name="Tank M."/>
            <person name="Neufeld J.D."/>
        </authorList>
    </citation>
    <scope>NUCLEOTIDE SEQUENCE [LARGE SCALE GENOMIC DNA]</scope>
    <source>
        <strain evidence="2">L227-S17</strain>
    </source>
</reference>
<dbReference type="EMBL" id="CP128399">
    <property type="protein sequence ID" value="WJW67797.1"/>
    <property type="molecule type" value="Genomic_DNA"/>
</dbReference>
<evidence type="ECO:0000313" key="4">
    <source>
        <dbReference type="Proteomes" id="UP000521676"/>
    </source>
</evidence>
<accession>A0A8T7M336</accession>
<dbReference type="InterPro" id="IPR027843">
    <property type="entry name" value="DUF4440"/>
</dbReference>
<dbReference type="RefSeq" id="WP_341469687.1">
    <property type="nucleotide sequence ID" value="NZ_CP128399.1"/>
</dbReference>
<feature type="domain" description="DUF4440" evidence="1">
    <location>
        <begin position="6"/>
        <end position="130"/>
    </location>
</feature>
<evidence type="ECO:0000259" key="1">
    <source>
        <dbReference type="Pfam" id="PF14534"/>
    </source>
</evidence>
<keyword evidence="5" id="KW-1185">Reference proteome</keyword>